<gene>
    <name evidence="1" type="ORF">P174DRAFT_215148</name>
</gene>
<comment type="caution">
    <text evidence="1">The sequence shown here is derived from an EMBL/GenBank/DDBJ whole genome shotgun (WGS) entry which is preliminary data.</text>
</comment>
<accession>A0A2I1C5J2</accession>
<dbReference type="AlphaFoldDB" id="A0A2I1C5J2"/>
<dbReference type="GeneID" id="36528682"/>
<name>A0A2I1C5J2_ASPN1</name>
<dbReference type="RefSeq" id="XP_024681472.1">
    <property type="nucleotide sequence ID" value="XM_024821356.1"/>
</dbReference>
<reference evidence="2" key="1">
    <citation type="journal article" date="2018" name="Proc. Natl. Acad. Sci. U.S.A.">
        <title>Linking secondary metabolites to gene clusters through genome sequencing of six diverse Aspergillus species.</title>
        <authorList>
            <person name="Kaerboelling I."/>
            <person name="Vesth T.C."/>
            <person name="Frisvad J.C."/>
            <person name="Nybo J.L."/>
            <person name="Theobald S."/>
            <person name="Kuo A."/>
            <person name="Bowyer P."/>
            <person name="Matsuda Y."/>
            <person name="Mondo S."/>
            <person name="Lyhne E.K."/>
            <person name="Kogle M.E."/>
            <person name="Clum A."/>
            <person name="Lipzen A."/>
            <person name="Salamov A."/>
            <person name="Ngan C.Y."/>
            <person name="Daum C."/>
            <person name="Chiniquy J."/>
            <person name="Barry K."/>
            <person name="LaButti K."/>
            <person name="Haridas S."/>
            <person name="Simmons B.A."/>
            <person name="Magnuson J.K."/>
            <person name="Mortensen U.H."/>
            <person name="Larsen T.O."/>
            <person name="Grigoriev I.V."/>
            <person name="Baker S.E."/>
            <person name="Andersen M.R."/>
        </authorList>
    </citation>
    <scope>NUCLEOTIDE SEQUENCE [LARGE SCALE GENOMIC DNA]</scope>
    <source>
        <strain evidence="2">IBT 16806</strain>
    </source>
</reference>
<evidence type="ECO:0000313" key="1">
    <source>
        <dbReference type="EMBL" id="PKX92877.1"/>
    </source>
</evidence>
<dbReference type="EMBL" id="MSZS01000005">
    <property type="protein sequence ID" value="PKX92877.1"/>
    <property type="molecule type" value="Genomic_DNA"/>
</dbReference>
<dbReference type="VEuPathDB" id="FungiDB:P174DRAFT_215148"/>
<organism evidence="1 2">
    <name type="scientific">Aspergillus novofumigatus (strain IBT 16806)</name>
    <dbReference type="NCBI Taxonomy" id="1392255"/>
    <lineage>
        <taxon>Eukaryota</taxon>
        <taxon>Fungi</taxon>
        <taxon>Dikarya</taxon>
        <taxon>Ascomycota</taxon>
        <taxon>Pezizomycotina</taxon>
        <taxon>Eurotiomycetes</taxon>
        <taxon>Eurotiomycetidae</taxon>
        <taxon>Eurotiales</taxon>
        <taxon>Aspergillaceae</taxon>
        <taxon>Aspergillus</taxon>
        <taxon>Aspergillus subgen. Fumigati</taxon>
    </lineage>
</organism>
<protein>
    <submittedName>
        <fullName evidence="1">Uncharacterized protein</fullName>
    </submittedName>
</protein>
<dbReference type="Proteomes" id="UP000234474">
    <property type="component" value="Unassembled WGS sequence"/>
</dbReference>
<proteinExistence type="predicted"/>
<evidence type="ECO:0000313" key="2">
    <source>
        <dbReference type="Proteomes" id="UP000234474"/>
    </source>
</evidence>
<sequence length="93" mass="10314">MAPRADPSTVITLLTGTRSLAESLMSLSNRGRFRSPLSTLHSPSQVHSSLVSLFCLLNSISHILSSRLAAIYHQPKQRLHRSQKIFITSTRVC</sequence>
<keyword evidence="2" id="KW-1185">Reference proteome</keyword>